<gene>
    <name evidence="3" type="ORF">CYMTET_53217</name>
</gene>
<keyword evidence="2" id="KW-0732">Signal</keyword>
<reference evidence="3 4" key="1">
    <citation type="journal article" date="2015" name="Genome Biol. Evol.">
        <title>Comparative Genomics of a Bacterivorous Green Alga Reveals Evolutionary Causalities and Consequences of Phago-Mixotrophic Mode of Nutrition.</title>
        <authorList>
            <person name="Burns J.A."/>
            <person name="Paasch A."/>
            <person name="Narechania A."/>
            <person name="Kim E."/>
        </authorList>
    </citation>
    <scope>NUCLEOTIDE SEQUENCE [LARGE SCALE GENOMIC DNA]</scope>
    <source>
        <strain evidence="3 4">PLY_AMNH</strain>
    </source>
</reference>
<evidence type="ECO:0000313" key="4">
    <source>
        <dbReference type="Proteomes" id="UP001190700"/>
    </source>
</evidence>
<keyword evidence="4" id="KW-1185">Reference proteome</keyword>
<sequence>MWAKFLCFTTFFLSQPFFKQGGRASSTHDDISLTSFSGLRFYGLSGLSDEDFLSPPPPPSPSPPPSPPPPSPPPLPPSPPPPPSPFPPPPTPPPSLAPLPSQSSSGENREESAALDVFYGLSEHTFYGLLDFAAVTVCPPKLETLEVVAEGTIYSVDVEAGRSHYQVGATVEGRRLPGRRQCGGVPLAR</sequence>
<dbReference type="Proteomes" id="UP001190700">
    <property type="component" value="Unassembled WGS sequence"/>
</dbReference>
<evidence type="ECO:0000256" key="2">
    <source>
        <dbReference type="SAM" id="SignalP"/>
    </source>
</evidence>
<feature type="chain" id="PRO_5042113309" evidence="2">
    <location>
        <begin position="25"/>
        <end position="189"/>
    </location>
</feature>
<organism evidence="3 4">
    <name type="scientific">Cymbomonas tetramitiformis</name>
    <dbReference type="NCBI Taxonomy" id="36881"/>
    <lineage>
        <taxon>Eukaryota</taxon>
        <taxon>Viridiplantae</taxon>
        <taxon>Chlorophyta</taxon>
        <taxon>Pyramimonadophyceae</taxon>
        <taxon>Pyramimonadales</taxon>
        <taxon>Pyramimonadaceae</taxon>
        <taxon>Cymbomonas</taxon>
    </lineage>
</organism>
<dbReference type="AlphaFoldDB" id="A0AAE0BHH5"/>
<feature type="signal peptide" evidence="2">
    <location>
        <begin position="1"/>
        <end position="24"/>
    </location>
</feature>
<proteinExistence type="predicted"/>
<dbReference type="PRINTS" id="PR01217">
    <property type="entry name" value="PRICHEXTENSN"/>
</dbReference>
<feature type="compositionally biased region" description="Pro residues" evidence="1">
    <location>
        <begin position="54"/>
        <end position="97"/>
    </location>
</feature>
<dbReference type="EMBL" id="LGRX02034925">
    <property type="protein sequence ID" value="KAK3236656.1"/>
    <property type="molecule type" value="Genomic_DNA"/>
</dbReference>
<comment type="caution">
    <text evidence="3">The sequence shown here is derived from an EMBL/GenBank/DDBJ whole genome shotgun (WGS) entry which is preliminary data.</text>
</comment>
<evidence type="ECO:0000256" key="1">
    <source>
        <dbReference type="SAM" id="MobiDB-lite"/>
    </source>
</evidence>
<name>A0AAE0BHH5_9CHLO</name>
<evidence type="ECO:0000313" key="3">
    <source>
        <dbReference type="EMBL" id="KAK3236656.1"/>
    </source>
</evidence>
<feature type="region of interest" description="Disordered" evidence="1">
    <location>
        <begin position="48"/>
        <end position="111"/>
    </location>
</feature>
<accession>A0AAE0BHH5</accession>
<protein>
    <submittedName>
        <fullName evidence="3">Uncharacterized protein</fullName>
    </submittedName>
</protein>